<feature type="active site" description="Proton acceptor" evidence="7">
    <location>
        <position position="316"/>
    </location>
</feature>
<dbReference type="HAMAP" id="MF_00210">
    <property type="entry name" value="EPSP_synth"/>
    <property type="match status" value="1"/>
</dbReference>
<evidence type="ECO:0000313" key="9">
    <source>
        <dbReference type="EMBL" id="TKI67385.1"/>
    </source>
</evidence>
<dbReference type="InterPro" id="IPR036968">
    <property type="entry name" value="Enolpyruvate_Tfrase_sf"/>
</dbReference>
<dbReference type="PANTHER" id="PTHR21090:SF5">
    <property type="entry name" value="PENTAFUNCTIONAL AROM POLYPEPTIDE"/>
    <property type="match status" value="1"/>
</dbReference>
<dbReference type="InterPro" id="IPR006264">
    <property type="entry name" value="EPSP_synthase"/>
</dbReference>
<dbReference type="InterPro" id="IPR013792">
    <property type="entry name" value="RNA3'P_cycl/enolpyr_Trfase_a/b"/>
</dbReference>
<reference evidence="9 10" key="1">
    <citation type="submission" date="2019-04" db="EMBL/GenBank/DDBJ databases">
        <title>Lysinibacillus genome sequencing.</title>
        <authorList>
            <person name="Dunlap C."/>
        </authorList>
    </citation>
    <scope>NUCLEOTIDE SEQUENCE [LARGE SCALE GENOMIC DNA]</scope>
    <source>
        <strain evidence="9 10">NBRC 109424</strain>
    </source>
</reference>
<evidence type="ECO:0000256" key="5">
    <source>
        <dbReference type="ARBA" id="ARBA00023141"/>
    </source>
</evidence>
<dbReference type="InterPro" id="IPR023193">
    <property type="entry name" value="EPSP_synthase_CS"/>
</dbReference>
<keyword evidence="7" id="KW-0963">Cytoplasm</keyword>
<keyword evidence="3 7" id="KW-0028">Amino-acid biosynthesis</keyword>
<sequence length="429" mass="45768">MSEKVLQYHKPSLQGHLTIPGDKSVSHRSVMFGAIATGKTTVDGFLLGEDCLSTIDCFRKLGVKIDVDGTNVTIESAGMEAWQEPSEVLYTGNSGTTTRLMLGILAGSNVHSVMTGDASIGKRPMRRVIDPLRQMGAHITGRADGQYTPLAIQGTTLQAIDYQMPVASAQVKSAILLAGLRAQGTTVVRETEISRDHTERMLRQFGAQLTVEEGVISFEGGQTLLGTHVSVPGDISSAAFFLVAGAICQDSKVVLENVGINPTRDGVIEVLRNMGASMTVVPNEDDQFEPTATITIETSTLKGTIIEGDIIPRLIDEIPILALLATQAHGTTIIKDAEELKVKETDRITAVVDELQKLGARIEATEDGMVIEGPTPLQGASLQTYGDHRIGMMGAVAALITNGAVTLDDAECIAVSYPSFFEHVEAVKK</sequence>
<dbReference type="PANTHER" id="PTHR21090">
    <property type="entry name" value="AROM/DEHYDROQUINATE SYNTHASE"/>
    <property type="match status" value="1"/>
</dbReference>
<comment type="subunit">
    <text evidence="7">Monomer.</text>
</comment>
<proteinExistence type="inferred from homology"/>
<evidence type="ECO:0000313" key="10">
    <source>
        <dbReference type="Proteomes" id="UP000308539"/>
    </source>
</evidence>
<dbReference type="GO" id="GO:0003866">
    <property type="term" value="F:3-phosphoshikimate 1-carboxyvinyltransferase activity"/>
    <property type="evidence" value="ECO:0007669"/>
    <property type="project" value="UniProtKB-EC"/>
</dbReference>
<feature type="binding site" evidence="7">
    <location>
        <position position="23"/>
    </location>
    <ligand>
        <name>3-phosphoshikimate</name>
        <dbReference type="ChEBI" id="CHEBI:145989"/>
    </ligand>
</feature>
<comment type="caution">
    <text evidence="7">Lacks conserved residue(s) required for the propagation of feature annotation.</text>
</comment>
<evidence type="ECO:0000256" key="4">
    <source>
        <dbReference type="ARBA" id="ARBA00022679"/>
    </source>
</evidence>
<evidence type="ECO:0000256" key="7">
    <source>
        <dbReference type="HAMAP-Rule" id="MF_00210"/>
    </source>
</evidence>
<evidence type="ECO:0000256" key="2">
    <source>
        <dbReference type="ARBA" id="ARBA00009948"/>
    </source>
</evidence>
<feature type="binding site" evidence="7">
    <location>
        <position position="343"/>
    </location>
    <ligand>
        <name>3-phosphoshikimate</name>
        <dbReference type="ChEBI" id="CHEBI:145989"/>
    </ligand>
</feature>
<keyword evidence="4 7" id="KW-0808">Transferase</keyword>
<dbReference type="Gene3D" id="3.65.10.10">
    <property type="entry name" value="Enolpyruvate transferase domain"/>
    <property type="match status" value="2"/>
</dbReference>
<dbReference type="SUPFAM" id="SSF55205">
    <property type="entry name" value="EPT/RTPC-like"/>
    <property type="match status" value="1"/>
</dbReference>
<feature type="binding site" evidence="7">
    <location>
        <position position="389"/>
    </location>
    <ligand>
        <name>phosphoenolpyruvate</name>
        <dbReference type="ChEBI" id="CHEBI:58702"/>
    </ligand>
</feature>
<feature type="binding site" evidence="7">
    <location>
        <position position="24"/>
    </location>
    <ligand>
        <name>3-phosphoshikimate</name>
        <dbReference type="ChEBI" id="CHEBI:145989"/>
    </ligand>
</feature>
<evidence type="ECO:0000256" key="6">
    <source>
        <dbReference type="ARBA" id="ARBA00044633"/>
    </source>
</evidence>
<feature type="binding site" evidence="7">
    <location>
        <position position="170"/>
    </location>
    <ligand>
        <name>phosphoenolpyruvate</name>
        <dbReference type="ChEBI" id="CHEBI:58702"/>
    </ligand>
</feature>
<dbReference type="Proteomes" id="UP000308539">
    <property type="component" value="Unassembled WGS sequence"/>
</dbReference>
<feature type="domain" description="Enolpyruvate transferase" evidence="8">
    <location>
        <begin position="12"/>
        <end position="423"/>
    </location>
</feature>
<comment type="caution">
    <text evidence="9">The sequence shown here is derived from an EMBL/GenBank/DDBJ whole genome shotgun (WGS) entry which is preliminary data.</text>
</comment>
<protein>
    <recommendedName>
        <fullName evidence="7">3-phosphoshikimate 1-carboxyvinyltransferase</fullName>
        <ecNumber evidence="7">2.5.1.19</ecNumber>
    </recommendedName>
    <alternativeName>
        <fullName evidence="7">5-enolpyruvylshikimate-3-phosphate synthase</fullName>
        <shortName evidence="7">EPSP synthase</shortName>
        <shortName evidence="7">EPSPS</shortName>
    </alternativeName>
</protein>
<dbReference type="EMBL" id="SZPV01000006">
    <property type="protein sequence ID" value="TKI67385.1"/>
    <property type="molecule type" value="Genomic_DNA"/>
</dbReference>
<keyword evidence="10" id="KW-1185">Reference proteome</keyword>
<name>A0ABY2THQ0_9BACI</name>
<keyword evidence="5 7" id="KW-0057">Aromatic amino acid biosynthesis</keyword>
<dbReference type="PIRSF" id="PIRSF000505">
    <property type="entry name" value="EPSPS"/>
    <property type="match status" value="1"/>
</dbReference>
<comment type="pathway">
    <text evidence="1 7">Metabolic intermediate biosynthesis; chorismate biosynthesis; chorismate from D-erythrose 4-phosphate and phosphoenolpyruvate: step 6/7.</text>
</comment>
<comment type="function">
    <text evidence="7">Catalyzes the transfer of the enolpyruvyl moiety of phosphoenolpyruvate (PEP) to the 5-hydroxyl of shikimate-3-phosphate (S3P) to produce enolpyruvyl shikimate-3-phosphate and inorganic phosphate.</text>
</comment>
<gene>
    <name evidence="7 9" type="primary">aroA</name>
    <name evidence="9" type="ORF">FC752_02365</name>
</gene>
<evidence type="ECO:0000256" key="3">
    <source>
        <dbReference type="ARBA" id="ARBA00022605"/>
    </source>
</evidence>
<comment type="subcellular location">
    <subcellularLocation>
        <location evidence="7">Cytoplasm</location>
    </subcellularLocation>
</comment>
<feature type="binding site" evidence="7">
    <location>
        <position position="28"/>
    </location>
    <ligand>
        <name>3-phosphoshikimate</name>
        <dbReference type="ChEBI" id="CHEBI:145989"/>
    </ligand>
</feature>
<feature type="binding site" evidence="7">
    <location>
        <position position="123"/>
    </location>
    <ligand>
        <name>phosphoenolpyruvate</name>
        <dbReference type="ChEBI" id="CHEBI:58702"/>
    </ligand>
</feature>
<feature type="binding site" evidence="7">
    <location>
        <position position="170"/>
    </location>
    <ligand>
        <name>3-phosphoshikimate</name>
        <dbReference type="ChEBI" id="CHEBI:145989"/>
    </ligand>
</feature>
<feature type="binding site" evidence="7">
    <location>
        <position position="347"/>
    </location>
    <ligand>
        <name>phosphoenolpyruvate</name>
        <dbReference type="ChEBI" id="CHEBI:58702"/>
    </ligand>
</feature>
<dbReference type="Pfam" id="PF00275">
    <property type="entry name" value="EPSP_synthase"/>
    <property type="match status" value="1"/>
</dbReference>
<dbReference type="PROSITE" id="PS00885">
    <property type="entry name" value="EPSP_SYNTHASE_2"/>
    <property type="match status" value="1"/>
</dbReference>
<evidence type="ECO:0000259" key="8">
    <source>
        <dbReference type="Pfam" id="PF00275"/>
    </source>
</evidence>
<feature type="binding site" evidence="7">
    <location>
        <position position="168"/>
    </location>
    <ligand>
        <name>3-phosphoshikimate</name>
        <dbReference type="ChEBI" id="CHEBI:145989"/>
    </ligand>
</feature>
<feature type="binding site" evidence="7">
    <location>
        <position position="95"/>
    </location>
    <ligand>
        <name>phosphoenolpyruvate</name>
        <dbReference type="ChEBI" id="CHEBI:58702"/>
    </ligand>
</feature>
<feature type="binding site" evidence="7">
    <location>
        <position position="23"/>
    </location>
    <ligand>
        <name>phosphoenolpyruvate</name>
        <dbReference type="ChEBI" id="CHEBI:58702"/>
    </ligand>
</feature>
<dbReference type="PROSITE" id="PS00104">
    <property type="entry name" value="EPSP_SYNTHASE_1"/>
    <property type="match status" value="1"/>
</dbReference>
<comment type="catalytic activity">
    <reaction evidence="6">
        <text>3-phosphoshikimate + phosphoenolpyruvate = 5-O-(1-carboxyvinyl)-3-phosphoshikimate + phosphate</text>
        <dbReference type="Rhea" id="RHEA:21256"/>
        <dbReference type="ChEBI" id="CHEBI:43474"/>
        <dbReference type="ChEBI" id="CHEBI:57701"/>
        <dbReference type="ChEBI" id="CHEBI:58702"/>
        <dbReference type="ChEBI" id="CHEBI:145989"/>
        <dbReference type="EC" id="2.5.1.19"/>
    </reaction>
    <physiologicalReaction direction="left-to-right" evidence="6">
        <dbReference type="Rhea" id="RHEA:21257"/>
    </physiologicalReaction>
</comment>
<comment type="similarity">
    <text evidence="2 7">Belongs to the EPSP synthase family.</text>
</comment>
<accession>A0ABY2THQ0</accession>
<feature type="binding site" evidence="7">
    <location>
        <position position="316"/>
    </location>
    <ligand>
        <name>3-phosphoshikimate</name>
        <dbReference type="ChEBI" id="CHEBI:145989"/>
    </ligand>
</feature>
<dbReference type="NCBIfam" id="TIGR01356">
    <property type="entry name" value="aroA"/>
    <property type="match status" value="1"/>
</dbReference>
<dbReference type="CDD" id="cd01556">
    <property type="entry name" value="EPSP_synthase"/>
    <property type="match status" value="1"/>
</dbReference>
<dbReference type="InterPro" id="IPR001986">
    <property type="entry name" value="Enolpyruvate_Tfrase_dom"/>
</dbReference>
<organism evidence="9 10">
    <name type="scientific">Lysinibacillus varians</name>
    <dbReference type="NCBI Taxonomy" id="1145276"/>
    <lineage>
        <taxon>Bacteria</taxon>
        <taxon>Bacillati</taxon>
        <taxon>Bacillota</taxon>
        <taxon>Bacilli</taxon>
        <taxon>Bacillales</taxon>
        <taxon>Bacillaceae</taxon>
        <taxon>Lysinibacillus</taxon>
    </lineage>
</organism>
<evidence type="ECO:0000256" key="1">
    <source>
        <dbReference type="ARBA" id="ARBA00004811"/>
    </source>
</evidence>
<dbReference type="RefSeq" id="WP_025219079.1">
    <property type="nucleotide sequence ID" value="NZ_CP006837.1"/>
</dbReference>
<dbReference type="EC" id="2.5.1.19" evidence="7"/>